<accession>A0A941I4L0</accession>
<dbReference type="InterPro" id="IPR043773">
    <property type="entry name" value="JetA"/>
</dbReference>
<dbReference type="Proteomes" id="UP000680067">
    <property type="component" value="Unassembled WGS sequence"/>
</dbReference>
<dbReference type="RefSeq" id="WP_212686023.1">
    <property type="nucleotide sequence ID" value="NZ_JAGSPN010000001.1"/>
</dbReference>
<evidence type="ECO:0000313" key="2">
    <source>
        <dbReference type="Proteomes" id="UP000680067"/>
    </source>
</evidence>
<gene>
    <name evidence="1" type="ORF">KDM89_00605</name>
</gene>
<reference evidence="1" key="1">
    <citation type="submission" date="2021-04" db="EMBL/GenBank/DDBJ databases">
        <title>novel species isolated from subtropical streams in China.</title>
        <authorList>
            <person name="Lu H."/>
        </authorList>
    </citation>
    <scope>NUCLEOTIDE SEQUENCE</scope>
    <source>
        <strain evidence="1">LFS511W</strain>
    </source>
</reference>
<dbReference type="Pfam" id="PF18982">
    <property type="entry name" value="JetA"/>
    <property type="match status" value="1"/>
</dbReference>
<organism evidence="1 2">
    <name type="scientific">Undibacterium luofuense</name>
    <dbReference type="NCBI Taxonomy" id="2828733"/>
    <lineage>
        <taxon>Bacteria</taxon>
        <taxon>Pseudomonadati</taxon>
        <taxon>Pseudomonadota</taxon>
        <taxon>Betaproteobacteria</taxon>
        <taxon>Burkholderiales</taxon>
        <taxon>Oxalobacteraceae</taxon>
        <taxon>Undibacterium</taxon>
    </lineage>
</organism>
<sequence>MNLFDRLPPGIFNPLTGRNNRRTWELFVRLSERFFGPDSVPPFPDGYLLDQVTKEVERFLLDHDWDDGEEITDTPIAAKAAELVTRLSDTGWLIKEKIGMRTFISMRPTVMRFFETLQQFATEDPQHIGGSIQLVYSQLQSVQKDPQGQAAGFATAAQVCARMINSLNATTIRARDLMKDLIKENTTPGFIKRFFAEHIGELYVRDFKQLRTENHPLSLRFEIIHLVTEVTSNEIQRAKILTGYVETSGLSPVEAELALDRDVDRFRRLLDVETFLERMDRVMEAATQRALAFINYRLKASDRLEYAIEDTLNTMTRMEKAGLEIEGRLLPAPPIVSEARLQLPRPAPIKPKRLTMLKRELTLQQKAMHELRRAMIASRDMSPAAAKRFIESILEPGQTLNATEIPIKEVRDAVSYLGLMRIAAQAERTSHRNRNPLMQRLGFNAKLNTNDKEKAETDLFITPNFSISRKENYAP</sequence>
<keyword evidence="2" id="KW-1185">Reference proteome</keyword>
<dbReference type="AlphaFoldDB" id="A0A941I4L0"/>
<dbReference type="EMBL" id="JAGSPN010000001">
    <property type="protein sequence ID" value="MBR7780626.1"/>
    <property type="molecule type" value="Genomic_DNA"/>
</dbReference>
<evidence type="ECO:0000313" key="1">
    <source>
        <dbReference type="EMBL" id="MBR7780626.1"/>
    </source>
</evidence>
<protein>
    <submittedName>
        <fullName evidence="1">Uncharacterized protein</fullName>
    </submittedName>
</protein>
<name>A0A941I4L0_9BURK</name>
<comment type="caution">
    <text evidence="1">The sequence shown here is derived from an EMBL/GenBank/DDBJ whole genome shotgun (WGS) entry which is preliminary data.</text>
</comment>
<proteinExistence type="predicted"/>